<dbReference type="EMBL" id="LBMM01008001">
    <property type="protein sequence ID" value="KMQ89238.1"/>
    <property type="molecule type" value="Genomic_DNA"/>
</dbReference>
<keyword evidence="2" id="KW-1185">Reference proteome</keyword>
<dbReference type="PANTHER" id="PTHR46060">
    <property type="entry name" value="MARINER MOS1 TRANSPOSASE-LIKE PROTEIN"/>
    <property type="match status" value="1"/>
</dbReference>
<evidence type="ECO:0000313" key="1">
    <source>
        <dbReference type="EMBL" id="KMQ89238.1"/>
    </source>
</evidence>
<dbReference type="InterPro" id="IPR052709">
    <property type="entry name" value="Transposase-MT_Hybrid"/>
</dbReference>
<dbReference type="PaxDb" id="67767-A0A0J7KFN3"/>
<comment type="caution">
    <text evidence="1">The sequence shown here is derived from an EMBL/GenBank/DDBJ whole genome shotgun (WGS) entry which is preliminary data.</text>
</comment>
<dbReference type="InterPro" id="IPR036397">
    <property type="entry name" value="RNaseH_sf"/>
</dbReference>
<name>A0A0J7KFN3_LASNI</name>
<dbReference type="PANTHER" id="PTHR46060:SF1">
    <property type="entry name" value="MARINER MOS1 TRANSPOSASE-LIKE PROTEIN"/>
    <property type="match status" value="1"/>
</dbReference>
<dbReference type="AlphaFoldDB" id="A0A0J7KFN3"/>
<organism evidence="1 2">
    <name type="scientific">Lasius niger</name>
    <name type="common">Black garden ant</name>
    <dbReference type="NCBI Taxonomy" id="67767"/>
    <lineage>
        <taxon>Eukaryota</taxon>
        <taxon>Metazoa</taxon>
        <taxon>Ecdysozoa</taxon>
        <taxon>Arthropoda</taxon>
        <taxon>Hexapoda</taxon>
        <taxon>Insecta</taxon>
        <taxon>Pterygota</taxon>
        <taxon>Neoptera</taxon>
        <taxon>Endopterygota</taxon>
        <taxon>Hymenoptera</taxon>
        <taxon>Apocrita</taxon>
        <taxon>Aculeata</taxon>
        <taxon>Formicoidea</taxon>
        <taxon>Formicidae</taxon>
        <taxon>Formicinae</taxon>
        <taxon>Lasius</taxon>
        <taxon>Lasius</taxon>
    </lineage>
</organism>
<protein>
    <recommendedName>
        <fullName evidence="3">Transposase</fullName>
    </recommendedName>
</protein>
<proteinExistence type="predicted"/>
<dbReference type="Gene3D" id="3.30.420.10">
    <property type="entry name" value="Ribonuclease H-like superfamily/Ribonuclease H"/>
    <property type="match status" value="1"/>
</dbReference>
<dbReference type="GO" id="GO:0003676">
    <property type="term" value="F:nucleic acid binding"/>
    <property type="evidence" value="ECO:0007669"/>
    <property type="project" value="InterPro"/>
</dbReference>
<dbReference type="Pfam" id="PF01359">
    <property type="entry name" value="Transposase_1"/>
    <property type="match status" value="1"/>
</dbReference>
<dbReference type="Proteomes" id="UP000036403">
    <property type="component" value="Unassembled WGS sequence"/>
</dbReference>
<accession>A0A0J7KFN3</accession>
<dbReference type="OrthoDB" id="616263at2759"/>
<gene>
    <name evidence="1" type="ORF">RF55_11153</name>
</gene>
<dbReference type="InterPro" id="IPR001888">
    <property type="entry name" value="Transposase_1"/>
</dbReference>
<reference evidence="1 2" key="1">
    <citation type="submission" date="2015-04" db="EMBL/GenBank/DDBJ databases">
        <title>Lasius niger genome sequencing.</title>
        <authorList>
            <person name="Konorov E.A."/>
            <person name="Nikitin M.A."/>
            <person name="Kirill M.V."/>
            <person name="Chang P."/>
        </authorList>
    </citation>
    <scope>NUCLEOTIDE SEQUENCE [LARGE SCALE GENOMIC DNA]</scope>
    <source>
        <tissue evidence="1">Whole</tissue>
    </source>
</reference>
<evidence type="ECO:0000313" key="2">
    <source>
        <dbReference type="Proteomes" id="UP000036403"/>
    </source>
</evidence>
<dbReference type="STRING" id="67767.A0A0J7KFN3"/>
<sequence length="103" mass="12380">MSLLIRYKMKNFLYKIITGDEKGTRTLIEENRGLTWSTIDIDRETQYSCKKVLLFIWWDMKGVIYYELLQPGQTINAEYYQQQLIHLSDEIERKRPFTGHGTR</sequence>
<evidence type="ECO:0008006" key="3">
    <source>
        <dbReference type="Google" id="ProtNLM"/>
    </source>
</evidence>